<sequence length="153" mass="17596">MPAAEIMVFRSRIWDINQKSLYLQNDELVAGYLQGPNSALEEKIYWIPNRNFNREKFPIILSIRDGSQSLACSFGAQPALQLESIPISDLYKDSKEDSTRFTFFRSYRNGMWRFESAAHPGWFLCTSSKSNEPISLTQNPGSSQVIDFYFQSC</sequence>
<gene>
    <name evidence="1" type="ORF">K3G42_012433</name>
</gene>
<keyword evidence="2" id="KW-1185">Reference proteome</keyword>
<protein>
    <submittedName>
        <fullName evidence="1">Uncharacterized protein</fullName>
    </submittedName>
</protein>
<organism evidence="1 2">
    <name type="scientific">Sphaerodactylus townsendi</name>
    <dbReference type="NCBI Taxonomy" id="933632"/>
    <lineage>
        <taxon>Eukaryota</taxon>
        <taxon>Metazoa</taxon>
        <taxon>Chordata</taxon>
        <taxon>Craniata</taxon>
        <taxon>Vertebrata</taxon>
        <taxon>Euteleostomi</taxon>
        <taxon>Lepidosauria</taxon>
        <taxon>Squamata</taxon>
        <taxon>Bifurcata</taxon>
        <taxon>Gekkota</taxon>
        <taxon>Sphaerodactylidae</taxon>
        <taxon>Sphaerodactylus</taxon>
    </lineage>
</organism>
<dbReference type="EMBL" id="CM037625">
    <property type="protein sequence ID" value="KAH7998093.1"/>
    <property type="molecule type" value="Genomic_DNA"/>
</dbReference>
<proteinExistence type="predicted"/>
<comment type="caution">
    <text evidence="1">The sequence shown here is derived from an EMBL/GenBank/DDBJ whole genome shotgun (WGS) entry which is preliminary data.</text>
</comment>
<evidence type="ECO:0000313" key="1">
    <source>
        <dbReference type="EMBL" id="KAH7998093.1"/>
    </source>
</evidence>
<accession>A0ACB8EZF2</accession>
<reference evidence="1" key="1">
    <citation type="submission" date="2021-08" db="EMBL/GenBank/DDBJ databases">
        <title>The first chromosome-level gecko genome reveals the dynamic sex chromosomes of Neotropical dwarf geckos (Sphaerodactylidae: Sphaerodactylus).</title>
        <authorList>
            <person name="Pinto B.J."/>
            <person name="Keating S.E."/>
            <person name="Gamble T."/>
        </authorList>
    </citation>
    <scope>NUCLEOTIDE SEQUENCE</scope>
    <source>
        <strain evidence="1">TG3544</strain>
    </source>
</reference>
<dbReference type="Proteomes" id="UP000827872">
    <property type="component" value="Linkage Group LG12"/>
</dbReference>
<name>A0ACB8EZF2_9SAUR</name>
<evidence type="ECO:0000313" key="2">
    <source>
        <dbReference type="Proteomes" id="UP000827872"/>
    </source>
</evidence>